<feature type="transmembrane region" description="Helical" evidence="8">
    <location>
        <begin position="78"/>
        <end position="108"/>
    </location>
</feature>
<keyword evidence="4" id="KW-0297">G-protein coupled receptor</keyword>
<accession>A0A553QQV3</accession>
<dbReference type="PANTHER" id="PTHR24237:SF35">
    <property type="entry name" value="G-PROTEIN COUPLED RECEPTOR 141-RELATED"/>
    <property type="match status" value="1"/>
</dbReference>
<dbReference type="EMBL" id="SRMA01025634">
    <property type="protein sequence ID" value="TRY92362.1"/>
    <property type="molecule type" value="Genomic_DNA"/>
</dbReference>
<evidence type="ECO:0000256" key="2">
    <source>
        <dbReference type="ARBA" id="ARBA00022692"/>
    </source>
</evidence>
<dbReference type="Gene3D" id="1.20.1070.10">
    <property type="entry name" value="Rhodopsin 7-helix transmembrane proteins"/>
    <property type="match status" value="1"/>
</dbReference>
<name>A0A553QQV3_9TELE</name>
<keyword evidence="5 8" id="KW-0472">Membrane</keyword>
<dbReference type="AlphaFoldDB" id="A0A553QQV3"/>
<organism evidence="10 11">
    <name type="scientific">Danionella cerebrum</name>
    <dbReference type="NCBI Taxonomy" id="2873325"/>
    <lineage>
        <taxon>Eukaryota</taxon>
        <taxon>Metazoa</taxon>
        <taxon>Chordata</taxon>
        <taxon>Craniata</taxon>
        <taxon>Vertebrata</taxon>
        <taxon>Euteleostomi</taxon>
        <taxon>Actinopterygii</taxon>
        <taxon>Neopterygii</taxon>
        <taxon>Teleostei</taxon>
        <taxon>Ostariophysi</taxon>
        <taxon>Cypriniformes</taxon>
        <taxon>Danionidae</taxon>
        <taxon>Danioninae</taxon>
        <taxon>Danionella</taxon>
    </lineage>
</organism>
<evidence type="ECO:0000256" key="7">
    <source>
        <dbReference type="ARBA" id="ARBA00023224"/>
    </source>
</evidence>
<evidence type="ECO:0000256" key="3">
    <source>
        <dbReference type="ARBA" id="ARBA00022989"/>
    </source>
</evidence>
<dbReference type="PROSITE" id="PS50262">
    <property type="entry name" value="G_PROTEIN_RECEP_F1_2"/>
    <property type="match status" value="1"/>
</dbReference>
<feature type="domain" description="G-protein coupled receptors family 1 profile" evidence="9">
    <location>
        <begin position="30"/>
        <end position="256"/>
    </location>
</feature>
<evidence type="ECO:0000256" key="8">
    <source>
        <dbReference type="SAM" id="Phobius"/>
    </source>
</evidence>
<comment type="subcellular location">
    <subcellularLocation>
        <location evidence="1">Membrane</location>
        <topology evidence="1">Multi-pass membrane protein</topology>
    </subcellularLocation>
</comment>
<feature type="transmembrane region" description="Helical" evidence="8">
    <location>
        <begin position="172"/>
        <end position="200"/>
    </location>
</feature>
<feature type="transmembrane region" description="Helical" evidence="8">
    <location>
        <begin position="241"/>
        <end position="262"/>
    </location>
</feature>
<dbReference type="InterPro" id="IPR000276">
    <property type="entry name" value="GPCR_Rhodpsn"/>
</dbReference>
<keyword evidence="6" id="KW-0675">Receptor</keyword>
<dbReference type="GO" id="GO:0016020">
    <property type="term" value="C:membrane"/>
    <property type="evidence" value="ECO:0007669"/>
    <property type="project" value="UniProtKB-SubCell"/>
</dbReference>
<dbReference type="GO" id="GO:0004930">
    <property type="term" value="F:G protein-coupled receptor activity"/>
    <property type="evidence" value="ECO:0007669"/>
    <property type="project" value="UniProtKB-KW"/>
</dbReference>
<dbReference type="OrthoDB" id="9947118at2759"/>
<feature type="transmembrane region" description="Helical" evidence="8">
    <location>
        <begin position="15"/>
        <end position="39"/>
    </location>
</feature>
<evidence type="ECO:0000256" key="1">
    <source>
        <dbReference type="ARBA" id="ARBA00004141"/>
    </source>
</evidence>
<proteinExistence type="predicted"/>
<protein>
    <recommendedName>
        <fullName evidence="9">G-protein coupled receptors family 1 profile domain-containing protein</fullName>
    </recommendedName>
</protein>
<dbReference type="SUPFAM" id="SSF81321">
    <property type="entry name" value="Family A G protein-coupled receptor-like"/>
    <property type="match status" value="1"/>
</dbReference>
<evidence type="ECO:0000256" key="5">
    <source>
        <dbReference type="ARBA" id="ARBA00023136"/>
    </source>
</evidence>
<sequence>MSSTNSTGMPENFRMALLVLYIVILLAGALNILLMSCMLQSQRRLSYTKVSVINLIAVHGIFLLTVPFRIYYYTLNTWTLGIFFCKIVSLMIHFHMYVGFIFYVFLLIVRFLENCDSQQRLGFQHLLHALIASAAVWLVIFASVFPPTLAYYGTSQNDSTQCFHFSKEIDNAAVKILNCVICSLVVLLWSFLSMLQLYFLHRVRKTFGRTAWNRQEFWAQCLDWDVDGPAGKRRRRRREKAVAASSVVSVATRLLPPSWFYLGHPADSIPPSARLASVFDARRRE</sequence>
<evidence type="ECO:0000313" key="11">
    <source>
        <dbReference type="Proteomes" id="UP000316079"/>
    </source>
</evidence>
<dbReference type="PANTHER" id="PTHR24237">
    <property type="entry name" value="G-PROTEIN COUPLED RECEPTOR"/>
    <property type="match status" value="1"/>
</dbReference>
<dbReference type="InterPro" id="IPR047160">
    <property type="entry name" value="GP183-like"/>
</dbReference>
<dbReference type="InterPro" id="IPR017452">
    <property type="entry name" value="GPCR_Rhodpsn_7TM"/>
</dbReference>
<reference evidence="10 11" key="1">
    <citation type="journal article" date="2019" name="Sci. Data">
        <title>Hybrid genome assembly and annotation of Danionella translucida.</title>
        <authorList>
            <person name="Kadobianskyi M."/>
            <person name="Schulze L."/>
            <person name="Schuelke M."/>
            <person name="Judkewitz B."/>
        </authorList>
    </citation>
    <scope>NUCLEOTIDE SEQUENCE [LARGE SCALE GENOMIC DNA]</scope>
    <source>
        <strain evidence="10 11">Bolton</strain>
    </source>
</reference>
<gene>
    <name evidence="10" type="ORF">DNTS_013322</name>
</gene>
<dbReference type="Pfam" id="PF00001">
    <property type="entry name" value="7tm_1"/>
    <property type="match status" value="1"/>
</dbReference>
<keyword evidence="3 8" id="KW-1133">Transmembrane helix</keyword>
<evidence type="ECO:0000313" key="10">
    <source>
        <dbReference type="EMBL" id="TRY92362.1"/>
    </source>
</evidence>
<evidence type="ECO:0000256" key="4">
    <source>
        <dbReference type="ARBA" id="ARBA00023040"/>
    </source>
</evidence>
<evidence type="ECO:0000256" key="6">
    <source>
        <dbReference type="ARBA" id="ARBA00023170"/>
    </source>
</evidence>
<feature type="transmembrane region" description="Helical" evidence="8">
    <location>
        <begin position="129"/>
        <end position="152"/>
    </location>
</feature>
<feature type="transmembrane region" description="Helical" evidence="8">
    <location>
        <begin position="51"/>
        <end position="72"/>
    </location>
</feature>
<comment type="caution">
    <text evidence="10">The sequence shown here is derived from an EMBL/GenBank/DDBJ whole genome shotgun (WGS) entry which is preliminary data.</text>
</comment>
<keyword evidence="2 8" id="KW-0812">Transmembrane</keyword>
<evidence type="ECO:0000259" key="9">
    <source>
        <dbReference type="PROSITE" id="PS50262"/>
    </source>
</evidence>
<keyword evidence="7" id="KW-0807">Transducer</keyword>
<keyword evidence="11" id="KW-1185">Reference proteome</keyword>
<dbReference type="Proteomes" id="UP000316079">
    <property type="component" value="Unassembled WGS sequence"/>
</dbReference>
<dbReference type="GO" id="GO:0008142">
    <property type="term" value="F:oxysterol binding"/>
    <property type="evidence" value="ECO:0007669"/>
    <property type="project" value="InterPro"/>
</dbReference>